<comment type="function">
    <text evidence="6">Catalyzes the conversion of D-ribulose 5-phosphate to formate and 3,4-dihydroxy-2-butanone 4-phosphate.</text>
</comment>
<dbReference type="PANTHER" id="PTHR21327:SF46">
    <property type="entry name" value="3,4-DIHYDROXY-2-BUTANONE 4-PHOSPHATE SYNTHASE"/>
    <property type="match status" value="1"/>
</dbReference>
<dbReference type="PATRIC" id="fig|2198.3.peg.91"/>
<keyword evidence="5 6" id="KW-0456">Lyase</keyword>
<name>A0A101IZ92_9EURY</name>
<evidence type="ECO:0000256" key="5">
    <source>
        <dbReference type="ARBA" id="ARBA00023239"/>
    </source>
</evidence>
<dbReference type="Proteomes" id="UP000054598">
    <property type="component" value="Unassembled WGS sequence"/>
</dbReference>
<dbReference type="AlphaFoldDB" id="A0A101IZ92"/>
<reference evidence="8" key="1">
    <citation type="journal article" date="2015" name="MBio">
        <title>Genome-resolved metagenomic analysis reveals roles for candidate phyla and other microbial community members in biogeochemical transformations in oil reservoirs.</title>
        <authorList>
            <person name="Hu P."/>
            <person name="Tom L."/>
            <person name="Singh A."/>
            <person name="Thomas B.C."/>
            <person name="Baker B.J."/>
            <person name="Piceno Y.M."/>
            <person name="Andersen G.L."/>
            <person name="Banfield J.F."/>
        </authorList>
    </citation>
    <scope>NUCLEOTIDE SEQUENCE [LARGE SCALE GENOMIC DNA]</scope>
    <source>
        <strain evidence="7">62_101</strain>
        <strain evidence="8">63_41</strain>
    </source>
</reference>
<dbReference type="InterPro" id="IPR000422">
    <property type="entry name" value="DHBP_synthase_RibB"/>
</dbReference>
<reference evidence="9 10" key="2">
    <citation type="journal article" date="2015" name="MBio">
        <title>Genome-Resolved Metagenomic Analysis Reveals Roles for Candidate Phyla and Other Microbial Community Members in Biogeochemical Transformations in Oil Reservoirs.</title>
        <authorList>
            <person name="Hu P."/>
            <person name="Tom L."/>
            <person name="Singh A."/>
            <person name="Thomas B.C."/>
            <person name="Baker B.J."/>
            <person name="Piceno Y.M."/>
            <person name="Andersen G.L."/>
            <person name="Banfield J.F."/>
        </authorList>
    </citation>
    <scope>NUCLEOTIDE SEQUENCE [LARGE SCALE GENOMIC DNA]</scope>
</reference>
<gene>
    <name evidence="7" type="ORF">XD82_1517</name>
    <name evidence="8" type="ORF">XE10_0386</name>
</gene>
<evidence type="ECO:0000313" key="7">
    <source>
        <dbReference type="EMBL" id="KUK60746.1"/>
    </source>
</evidence>
<dbReference type="SUPFAM" id="SSF55821">
    <property type="entry name" value="YrdC/RibB"/>
    <property type="match status" value="1"/>
</dbReference>
<dbReference type="EC" id="4.1.99.12" evidence="6"/>
<keyword evidence="3 6" id="KW-0460">Magnesium</keyword>
<protein>
    <recommendedName>
        <fullName evidence="6">3,4-dihydroxy-2-butanone 4-phosphate synthase</fullName>
        <shortName evidence="6">DHBP synthase</shortName>
        <ecNumber evidence="6">4.1.99.12</ecNumber>
    </recommendedName>
</protein>
<dbReference type="Proteomes" id="UP000054323">
    <property type="component" value="Unassembled WGS sequence"/>
</dbReference>
<dbReference type="Gene3D" id="3.90.870.10">
    <property type="entry name" value="DHBP synthase"/>
    <property type="match status" value="1"/>
</dbReference>
<evidence type="ECO:0000256" key="6">
    <source>
        <dbReference type="RuleBase" id="RU003843"/>
    </source>
</evidence>
<comment type="cofactor">
    <cofactor evidence="6">
        <name>Mg(2+)</name>
        <dbReference type="ChEBI" id="CHEBI:18420"/>
    </cofactor>
    <cofactor evidence="6">
        <name>Mn(2+)</name>
        <dbReference type="ChEBI" id="CHEBI:29035"/>
    </cofactor>
    <text evidence="6">Binds 2 divalent metal cations per subunit. Magnesium or manganese.</text>
</comment>
<dbReference type="NCBIfam" id="TIGR00506">
    <property type="entry name" value="ribB"/>
    <property type="match status" value="1"/>
</dbReference>
<comment type="caution">
    <text evidence="8">The sequence shown here is derived from an EMBL/GenBank/DDBJ whole genome shotgun (WGS) entry which is preliminary data.</text>
</comment>
<evidence type="ECO:0000256" key="1">
    <source>
        <dbReference type="ARBA" id="ARBA00022619"/>
    </source>
</evidence>
<evidence type="ECO:0000313" key="10">
    <source>
        <dbReference type="Proteomes" id="UP000054598"/>
    </source>
</evidence>
<evidence type="ECO:0000313" key="8">
    <source>
        <dbReference type="EMBL" id="KUL04079.1"/>
    </source>
</evidence>
<evidence type="ECO:0000256" key="2">
    <source>
        <dbReference type="ARBA" id="ARBA00022723"/>
    </source>
</evidence>
<keyword evidence="4 6" id="KW-0464">Manganese</keyword>
<dbReference type="GO" id="GO:0009231">
    <property type="term" value="P:riboflavin biosynthetic process"/>
    <property type="evidence" value="ECO:0007669"/>
    <property type="project" value="UniProtKB-UniPathway"/>
</dbReference>
<dbReference type="GO" id="GO:0008686">
    <property type="term" value="F:3,4-dihydroxy-2-butanone-4-phosphate synthase activity"/>
    <property type="evidence" value="ECO:0007669"/>
    <property type="project" value="UniProtKB-EC"/>
</dbReference>
<dbReference type="GO" id="GO:0046872">
    <property type="term" value="F:metal ion binding"/>
    <property type="evidence" value="ECO:0007669"/>
    <property type="project" value="UniProtKB-KW"/>
</dbReference>
<sequence>MIDAAIEALARGEFVLLYDFDNRERETDFAIRSDAVTPAHIRQMRKDGGGLICTAVHPEAAKRLGLPFAHDILRACSLVEKDGEVPYDPKNHSSFSLWVNHRETYTGVTDRDRALTVTAVAEEVQRSLNGGGHDFAAHFRTPGHMALLRAADRLLDERHGQTELSIALAGMAGITPAVTICEMLDDETGFALSKEGAMDYARKHGLVFIEGQEVLDRWDSRGPKE</sequence>
<dbReference type="PANTHER" id="PTHR21327">
    <property type="entry name" value="GTP CYCLOHYDROLASE II-RELATED"/>
    <property type="match status" value="1"/>
</dbReference>
<comment type="catalytic activity">
    <reaction evidence="6">
        <text>D-ribulose 5-phosphate = (2S)-2-hydroxy-3-oxobutyl phosphate + formate + H(+)</text>
        <dbReference type="Rhea" id="RHEA:18457"/>
        <dbReference type="ChEBI" id="CHEBI:15378"/>
        <dbReference type="ChEBI" id="CHEBI:15740"/>
        <dbReference type="ChEBI" id="CHEBI:58121"/>
        <dbReference type="ChEBI" id="CHEBI:58830"/>
        <dbReference type="EC" id="4.1.99.12"/>
    </reaction>
</comment>
<keyword evidence="1 6" id="KW-0686">Riboflavin biosynthesis</keyword>
<dbReference type="UniPathway" id="UPA00275">
    <property type="reaction ID" value="UER00399"/>
</dbReference>
<evidence type="ECO:0000256" key="4">
    <source>
        <dbReference type="ARBA" id="ARBA00023211"/>
    </source>
</evidence>
<dbReference type="Pfam" id="PF00926">
    <property type="entry name" value="DHBP_synthase"/>
    <property type="match status" value="1"/>
</dbReference>
<evidence type="ECO:0000256" key="3">
    <source>
        <dbReference type="ARBA" id="ARBA00022842"/>
    </source>
</evidence>
<comment type="pathway">
    <text evidence="6">Cofactor biosynthesis; riboflavin biosynthesis; 2-hydroxy-3-oxobutyl phosphate from D-ribulose 5-phosphate: step 1/1.</text>
</comment>
<dbReference type="EMBL" id="LGHE01000025">
    <property type="protein sequence ID" value="KUL04079.1"/>
    <property type="molecule type" value="Genomic_DNA"/>
</dbReference>
<accession>A0A101IZ92</accession>
<dbReference type="InterPro" id="IPR017945">
    <property type="entry name" value="DHBP_synth_RibB-like_a/b_dom"/>
</dbReference>
<comment type="subunit">
    <text evidence="6">Homodimer.</text>
</comment>
<comment type="similarity">
    <text evidence="6">Belongs to the DHBP synthase family.</text>
</comment>
<keyword evidence="2 6" id="KW-0479">Metal-binding</keyword>
<dbReference type="EMBL" id="LGGD01000212">
    <property type="protein sequence ID" value="KUK60746.1"/>
    <property type="molecule type" value="Genomic_DNA"/>
</dbReference>
<evidence type="ECO:0000313" key="9">
    <source>
        <dbReference type="Proteomes" id="UP000054323"/>
    </source>
</evidence>
<proteinExistence type="inferred from homology"/>
<dbReference type="GO" id="GO:0005829">
    <property type="term" value="C:cytosol"/>
    <property type="evidence" value="ECO:0007669"/>
    <property type="project" value="TreeGrafter"/>
</dbReference>
<organism evidence="8 10">
    <name type="scientific">Methanoculleus marisnigri</name>
    <dbReference type="NCBI Taxonomy" id="2198"/>
    <lineage>
        <taxon>Archaea</taxon>
        <taxon>Methanobacteriati</taxon>
        <taxon>Methanobacteriota</taxon>
        <taxon>Stenosarchaea group</taxon>
        <taxon>Methanomicrobia</taxon>
        <taxon>Methanomicrobiales</taxon>
        <taxon>Methanomicrobiaceae</taxon>
        <taxon>Methanoculleus</taxon>
    </lineage>
</organism>